<dbReference type="InterPro" id="IPR010699">
    <property type="entry name" value="DUF1275"/>
</dbReference>
<evidence type="ECO:0008006" key="4">
    <source>
        <dbReference type="Google" id="ProtNLM"/>
    </source>
</evidence>
<accession>A0ABX2ZXI5</accession>
<keyword evidence="1" id="KW-0812">Transmembrane</keyword>
<gene>
    <name evidence="2" type="ORF">BED47_03515</name>
</gene>
<feature type="transmembrane region" description="Helical" evidence="1">
    <location>
        <begin position="16"/>
        <end position="35"/>
    </location>
</feature>
<evidence type="ECO:0000313" key="2">
    <source>
        <dbReference type="EMBL" id="ODG93370.1"/>
    </source>
</evidence>
<comment type="caution">
    <text evidence="2">The sequence shown here is derived from an EMBL/GenBank/DDBJ whole genome shotgun (WGS) entry which is preliminary data.</text>
</comment>
<keyword evidence="1" id="KW-1133">Transmembrane helix</keyword>
<dbReference type="PANTHER" id="PTHR37314:SF4">
    <property type="entry name" value="UPF0700 TRANSMEMBRANE PROTEIN YOAK"/>
    <property type="match status" value="1"/>
</dbReference>
<proteinExistence type="predicted"/>
<dbReference type="Pfam" id="PF06912">
    <property type="entry name" value="DUF1275"/>
    <property type="match status" value="1"/>
</dbReference>
<keyword evidence="3" id="KW-1185">Reference proteome</keyword>
<sequence>MKSKQKIVPSLSSNSVYLGLLLALVGGFLDGYTFISRDGVFANAQTGNLVLLAINLSFGNWKNSVDYILPIIAFILGVLVAESVKHPRLRELLYSYRRSILLLECSVLLIVGLLPSSVPNIVVTVCISFVSSLQISTFTHLDKWTYNSTMTTGNIRIASQAAYTAFVNHDKEAKTKFKEFLVIIFSFSFGALFGSLSTKYIGNQAVWIAAGVLIVALILYHKDKGYFRKKLH</sequence>
<evidence type="ECO:0000256" key="1">
    <source>
        <dbReference type="SAM" id="Phobius"/>
    </source>
</evidence>
<dbReference type="EMBL" id="MDKC01000002">
    <property type="protein sequence ID" value="ODG93370.1"/>
    <property type="molecule type" value="Genomic_DNA"/>
</dbReference>
<feature type="transmembrane region" description="Helical" evidence="1">
    <location>
        <begin position="204"/>
        <end position="220"/>
    </location>
</feature>
<evidence type="ECO:0000313" key="3">
    <source>
        <dbReference type="Proteomes" id="UP000094580"/>
    </source>
</evidence>
<feature type="transmembrane region" description="Helical" evidence="1">
    <location>
        <begin position="67"/>
        <end position="84"/>
    </location>
</feature>
<reference evidence="2 3" key="1">
    <citation type="submission" date="2016-07" db="EMBL/GenBank/DDBJ databases">
        <authorList>
            <person name="Townsley L."/>
            <person name="Shank E.A."/>
        </authorList>
    </citation>
    <scope>NUCLEOTIDE SEQUENCE [LARGE SCALE GENOMIC DNA]</scope>
    <source>
        <strain evidence="2 3">CH01</strain>
    </source>
</reference>
<dbReference type="PANTHER" id="PTHR37314">
    <property type="entry name" value="SLR0142 PROTEIN"/>
    <property type="match status" value="1"/>
</dbReference>
<dbReference type="Proteomes" id="UP000094580">
    <property type="component" value="Unassembled WGS sequence"/>
</dbReference>
<name>A0ABX2ZXI5_9BACI</name>
<dbReference type="RefSeq" id="WP_069032446.1">
    <property type="nucleotide sequence ID" value="NZ_MDKC01000002.1"/>
</dbReference>
<feature type="transmembrane region" description="Helical" evidence="1">
    <location>
        <begin position="180"/>
        <end position="198"/>
    </location>
</feature>
<keyword evidence="1" id="KW-0472">Membrane</keyword>
<protein>
    <recommendedName>
        <fullName evidence="4">DUF1275 domain-containing protein</fullName>
    </recommendedName>
</protein>
<organism evidence="2 3">
    <name type="scientific">Gottfriedia luciferensis</name>
    <dbReference type="NCBI Taxonomy" id="178774"/>
    <lineage>
        <taxon>Bacteria</taxon>
        <taxon>Bacillati</taxon>
        <taxon>Bacillota</taxon>
        <taxon>Bacilli</taxon>
        <taxon>Bacillales</taxon>
        <taxon>Bacillaceae</taxon>
        <taxon>Gottfriedia</taxon>
    </lineage>
</organism>